<dbReference type="InterPro" id="IPR055415">
    <property type="entry name" value="LD_SV2"/>
</dbReference>
<dbReference type="InterPro" id="IPR052949">
    <property type="entry name" value="PA_immunity-related"/>
</dbReference>
<evidence type="ECO:0000313" key="3">
    <source>
        <dbReference type="Proteomes" id="UP001568698"/>
    </source>
</evidence>
<feature type="domain" description="SV2A/B/C luminal" evidence="1">
    <location>
        <begin position="5"/>
        <end position="77"/>
    </location>
</feature>
<name>A0ABV4K131_9BACT</name>
<keyword evidence="3" id="KW-1185">Reference proteome</keyword>
<dbReference type="SUPFAM" id="SSF141571">
    <property type="entry name" value="Pentapeptide repeat-like"/>
    <property type="match status" value="1"/>
</dbReference>
<evidence type="ECO:0000259" key="1">
    <source>
        <dbReference type="Pfam" id="PF23894"/>
    </source>
</evidence>
<organism evidence="2 3">
    <name type="scientific">Pseudodesulfovibrio karagichevae</name>
    <dbReference type="NCBI Taxonomy" id="3239305"/>
    <lineage>
        <taxon>Bacteria</taxon>
        <taxon>Pseudomonadati</taxon>
        <taxon>Thermodesulfobacteriota</taxon>
        <taxon>Desulfovibrionia</taxon>
        <taxon>Desulfovibrionales</taxon>
        <taxon>Desulfovibrionaceae</taxon>
    </lineage>
</organism>
<evidence type="ECO:0000313" key="2">
    <source>
        <dbReference type="EMBL" id="MEZ7196640.1"/>
    </source>
</evidence>
<dbReference type="PANTHER" id="PTHR42999">
    <property type="entry name" value="ANTIBIOTIC RESISTANCE PROTEIN MCBG"/>
    <property type="match status" value="1"/>
</dbReference>
<dbReference type="Pfam" id="PF13599">
    <property type="entry name" value="Pentapeptide_4"/>
    <property type="match status" value="1"/>
</dbReference>
<dbReference type="InterPro" id="IPR001646">
    <property type="entry name" value="5peptide_repeat"/>
</dbReference>
<dbReference type="RefSeq" id="WP_371386166.1">
    <property type="nucleotide sequence ID" value="NZ_JBGLYH010000016.1"/>
</dbReference>
<protein>
    <submittedName>
        <fullName evidence="2">Pentapeptide repeat-containing protein</fullName>
    </submittedName>
</protein>
<gene>
    <name evidence="2" type="ORF">AB6M95_07770</name>
</gene>
<dbReference type="Gene3D" id="2.160.20.80">
    <property type="entry name" value="E3 ubiquitin-protein ligase SopA"/>
    <property type="match status" value="1"/>
</dbReference>
<accession>A0ABV4K131</accession>
<dbReference type="PANTHER" id="PTHR42999:SF1">
    <property type="entry name" value="PENTAPEPTIDE REPEAT-CONTAINING PROTEIN"/>
    <property type="match status" value="1"/>
</dbReference>
<reference evidence="2 3" key="1">
    <citation type="submission" date="2024-08" db="EMBL/GenBank/DDBJ databases">
        <title>Sulfate-reducing bacteria isolated from formation water of the oil field in Kazakhstan and description of Pseudodesulfovibrio sp.</title>
        <authorList>
            <person name="Bidzhieva S.K."/>
            <person name="Tourova T.P."/>
            <person name="Grouzdev D.S."/>
            <person name="Beletsky A.V."/>
            <person name="Sokolova D.S."/>
            <person name="Samigullina S.R."/>
            <person name="Poltaraus A.B."/>
            <person name="Avtukh A.N."/>
            <person name="Tereshina V.M."/>
            <person name="Zhaparov N.S."/>
            <person name="Mardanov A.V."/>
            <person name="Nazina T.N."/>
        </authorList>
    </citation>
    <scope>NUCLEOTIDE SEQUENCE [LARGE SCALE GENOMIC DNA]</scope>
    <source>
        <strain evidence="2 3">9FUS</strain>
    </source>
</reference>
<sequence length="191" mass="21962">MGVFEEDGYENATFARVEWRGDLEGVEFYNCLFEHSSFQSCRLRGCSFDNCTFVQSNLSLVEIMNTSFLDARFSECKMIGVAWSAVGGFLSAIYDRCNLNNNIFSDMNLTKFNFTSCSLEEASFQHTKLRYAVFDDCDLARCRFSQVDLSFADFTTSRNYFINAERNTLHKTRFSLPEAVSLLENLDIVIR</sequence>
<comment type="caution">
    <text evidence="2">The sequence shown here is derived from an EMBL/GenBank/DDBJ whole genome shotgun (WGS) entry which is preliminary data.</text>
</comment>
<dbReference type="Proteomes" id="UP001568698">
    <property type="component" value="Unassembled WGS sequence"/>
</dbReference>
<dbReference type="Pfam" id="PF23894">
    <property type="entry name" value="LD_SV2"/>
    <property type="match status" value="1"/>
</dbReference>
<proteinExistence type="predicted"/>
<dbReference type="EMBL" id="JBGLYH010000016">
    <property type="protein sequence ID" value="MEZ7196640.1"/>
    <property type="molecule type" value="Genomic_DNA"/>
</dbReference>